<dbReference type="Pfam" id="PF01490">
    <property type="entry name" value="Aa_trans"/>
    <property type="match status" value="1"/>
</dbReference>
<feature type="region of interest" description="Disordered" evidence="12">
    <location>
        <begin position="64"/>
        <end position="232"/>
    </location>
</feature>
<dbReference type="InterPro" id="IPR014001">
    <property type="entry name" value="Helicase_ATP-bd"/>
</dbReference>
<dbReference type="SMART" id="SM00490">
    <property type="entry name" value="HELICc"/>
    <property type="match status" value="1"/>
</dbReference>
<feature type="short sequence motif" description="Q motif" evidence="11">
    <location>
        <begin position="851"/>
        <end position="879"/>
    </location>
</feature>
<feature type="region of interest" description="Disordered" evidence="12">
    <location>
        <begin position="272"/>
        <end position="294"/>
    </location>
</feature>
<feature type="transmembrane region" description="Helical" evidence="13">
    <location>
        <begin position="502"/>
        <end position="520"/>
    </location>
</feature>
<keyword evidence="6" id="KW-0347">Helicase</keyword>
<dbReference type="InterPro" id="IPR011545">
    <property type="entry name" value="DEAD/DEAH_box_helicase_dom"/>
</dbReference>
<accession>A0A2V0PB25</accession>
<evidence type="ECO:0000259" key="14">
    <source>
        <dbReference type="PROSITE" id="PS51192"/>
    </source>
</evidence>
<feature type="transmembrane region" description="Helical" evidence="13">
    <location>
        <begin position="346"/>
        <end position="370"/>
    </location>
</feature>
<dbReference type="PANTHER" id="PTHR47958">
    <property type="entry name" value="ATP-DEPENDENT RNA HELICASE DBP3"/>
    <property type="match status" value="1"/>
</dbReference>
<feature type="compositionally biased region" description="Gly residues" evidence="12">
    <location>
        <begin position="1302"/>
        <end position="1318"/>
    </location>
</feature>
<evidence type="ECO:0000313" key="18">
    <source>
        <dbReference type="Proteomes" id="UP000247498"/>
    </source>
</evidence>
<feature type="compositionally biased region" description="Low complexity" evidence="12">
    <location>
        <begin position="159"/>
        <end position="179"/>
    </location>
</feature>
<evidence type="ECO:0000256" key="11">
    <source>
        <dbReference type="PROSITE-ProRule" id="PRU00552"/>
    </source>
</evidence>
<dbReference type="OrthoDB" id="655540at2759"/>
<feature type="compositionally biased region" description="Low complexity" evidence="12">
    <location>
        <begin position="90"/>
        <end position="125"/>
    </location>
</feature>
<feature type="domain" description="Helicase C-terminal" evidence="15">
    <location>
        <begin position="1126"/>
        <end position="1281"/>
    </location>
</feature>
<dbReference type="GO" id="GO:0003676">
    <property type="term" value="F:nucleic acid binding"/>
    <property type="evidence" value="ECO:0007669"/>
    <property type="project" value="InterPro"/>
</dbReference>
<feature type="domain" description="Helicase ATP-binding" evidence="14">
    <location>
        <begin position="882"/>
        <end position="1097"/>
    </location>
</feature>
<dbReference type="InParanoid" id="A0A2V0PB25"/>
<dbReference type="Pfam" id="PF00270">
    <property type="entry name" value="DEAD"/>
    <property type="match status" value="1"/>
</dbReference>
<comment type="subcellular location">
    <subcellularLocation>
        <location evidence="1">Membrane</location>
    </subcellularLocation>
</comment>
<evidence type="ECO:0000256" key="3">
    <source>
        <dbReference type="ARBA" id="ARBA00022692"/>
    </source>
</evidence>
<evidence type="ECO:0000256" key="6">
    <source>
        <dbReference type="ARBA" id="ARBA00022806"/>
    </source>
</evidence>
<dbReference type="SMART" id="SM00487">
    <property type="entry name" value="DEXDc"/>
    <property type="match status" value="1"/>
</dbReference>
<dbReference type="SUPFAM" id="SSF52540">
    <property type="entry name" value="P-loop containing nucleoside triphosphate hydrolases"/>
    <property type="match status" value="2"/>
</dbReference>
<keyword evidence="3 13" id="KW-0812">Transmembrane</keyword>
<feature type="transmembrane region" description="Helical" evidence="13">
    <location>
        <begin position="642"/>
        <end position="664"/>
    </location>
</feature>
<dbReference type="Proteomes" id="UP000247498">
    <property type="component" value="Unassembled WGS sequence"/>
</dbReference>
<feature type="transmembrane region" description="Helical" evidence="13">
    <location>
        <begin position="532"/>
        <end position="558"/>
    </location>
</feature>
<gene>
    <name evidence="17" type="ORF">Rsub_09537</name>
</gene>
<dbReference type="InterPro" id="IPR027417">
    <property type="entry name" value="P-loop_NTPase"/>
</dbReference>
<dbReference type="GO" id="GO:0016020">
    <property type="term" value="C:membrane"/>
    <property type="evidence" value="ECO:0007669"/>
    <property type="project" value="UniProtKB-SubCell"/>
</dbReference>
<feature type="region of interest" description="Disordered" evidence="12">
    <location>
        <begin position="1"/>
        <end position="41"/>
    </location>
</feature>
<feature type="transmembrane region" description="Helical" evidence="13">
    <location>
        <begin position="391"/>
        <end position="411"/>
    </location>
</feature>
<sequence>MQPIPGLRTRRASLDVGGSGADAAGTPLSGGGSLPASAGGWPRTWAAGSDWSARVGATSLTGSLRRTTHAAGPVTDARIEEAAEAEAEAEAAAAGSPLPRSGSGAAPGPSPQPGGARSRLRAGSGPLTANGDLEEALLLYDFDESLEDGEGEEEDEEQQQQPQPAAAGPDAADDAAAGGAERRRQSMGDVPARQRSWRAKMEGSGHRLGGSPGTWGSGGHSGSVGGGGGGGGEFADWEVAPLLGGGAAAAVGSPAGRGHSYLFTRRADSGPLTPPCGLRSPAPPDGAAGAGAGAAPHGAYRESFVVHVEAQPPTSSTLQTAFNACNLLCGVGLLTTPYALELSGWGALLLLALVGAIACTTGGMLARCMAQSKAASYPDIGGAAFGTPGRVLVACLLYMELLACTVDFIILEGDGLSALFPGASLSLLGLPLSAKQAMMLAAAAAVLPTVLMRDLSILSYLSVFGIFASLLLIVLVGCTARLTGFPAAAALPALTWRGLPTSAALFSFCFSGHAVFPSLYASLRCKRQFPYVLVASFALVTALYGSMAALGAAMFEGVSDNIVLDLKRAAPRALPPHVAMWVVVVNPLTKIALTLAPVAMALEELLPLRAPGRAFDLASAGLRTGLLATAVALALGCPFFGVVMSLIGAVFSMSISIVLPCVFYHRLCAPGPGGTAVCAAIAVFGVFAGAWSTADAGLGQPQPSTSGRGHRLHAAVVTPQCSAGGLQRPAARRPRDADGGGGSSGGGGGGGGGGPPPSINTPRPLSLGYSGPRLASRPDLGSISARQVLEAQGRVVFDDADARMAAFDAMEVSVTRGQHGGSEPGSSNGGDAEGSGSGDGSGWDAAEQRLESFNALRRPPHLLQRMKKARLNRPTPIQSAAIPLLQAGHDVLLAAPPGSGATAAYLVPLLQSLSRASRPRTRNRAYPPALVLAPSRELAQQVAGEAARLTEGGKLKVLCATGGADAAAQRLALRSGCDLLVATPGRLLDLVSRRAVVLYNLRWLVLEEAEALLAPGHDAAVREVVARRTGSGGGGTARAAALAAAAADADAGGGGGGGGASELSCTPLQTVLVASSACDAAALRAAAADVLRPGAFTVAGVLPGGAAASPAAPAARQRVVGVAGKLKPRALLRLLSDGAAPGGGALVCCASAAGADAVAAALAAAGVPAGVLHAGRSQVDRDEALQCFRFGVTRVLVASDLAARGLDLPDVTRLINYDPPADEVEYAKRLARLGRGAAGGAGAEGGATTLVSPEDAPRAAALARALRAAGAAAPEWLVEMAEQHARHEAGAFALDGADADGGDGGGDGGSGAGDGGGEQQAAGGRLFKLRRQPAAGARLGSYLPLPGPHGEQP</sequence>
<proteinExistence type="predicted"/>
<evidence type="ECO:0000256" key="2">
    <source>
        <dbReference type="ARBA" id="ARBA00012552"/>
    </source>
</evidence>
<dbReference type="Pfam" id="PF00271">
    <property type="entry name" value="Helicase_C"/>
    <property type="match status" value="1"/>
</dbReference>
<feature type="region of interest" description="Disordered" evidence="12">
    <location>
        <begin position="721"/>
        <end position="773"/>
    </location>
</feature>
<protein>
    <recommendedName>
        <fullName evidence="2">RNA helicase</fullName>
        <ecNumber evidence="2">3.6.4.13</ecNumber>
    </recommendedName>
</protein>
<evidence type="ECO:0000256" key="7">
    <source>
        <dbReference type="ARBA" id="ARBA00022840"/>
    </source>
</evidence>
<dbReference type="GO" id="GO:0016787">
    <property type="term" value="F:hydrolase activity"/>
    <property type="evidence" value="ECO:0007669"/>
    <property type="project" value="UniProtKB-KW"/>
</dbReference>
<keyword evidence="10 13" id="KW-0472">Membrane</keyword>
<keyword evidence="5" id="KW-0378">Hydrolase</keyword>
<feature type="transmembrane region" description="Helical" evidence="13">
    <location>
        <begin position="614"/>
        <end position="636"/>
    </location>
</feature>
<evidence type="ECO:0000256" key="9">
    <source>
        <dbReference type="ARBA" id="ARBA00022989"/>
    </source>
</evidence>
<evidence type="ECO:0000313" key="17">
    <source>
        <dbReference type="EMBL" id="GBF97064.1"/>
    </source>
</evidence>
<keyword evidence="9 13" id="KW-1133">Transmembrane helix</keyword>
<reference evidence="17 18" key="1">
    <citation type="journal article" date="2018" name="Sci. Rep.">
        <title>Raphidocelis subcapitata (=Pseudokirchneriella subcapitata) provides an insight into genome evolution and environmental adaptations in the Sphaeropleales.</title>
        <authorList>
            <person name="Suzuki S."/>
            <person name="Yamaguchi H."/>
            <person name="Nakajima N."/>
            <person name="Kawachi M."/>
        </authorList>
    </citation>
    <scope>NUCLEOTIDE SEQUENCE [LARGE SCALE GENOMIC DNA]</scope>
    <source>
        <strain evidence="17 18">NIES-35</strain>
    </source>
</reference>
<evidence type="ECO:0000256" key="1">
    <source>
        <dbReference type="ARBA" id="ARBA00004370"/>
    </source>
</evidence>
<dbReference type="PROSITE" id="PS51195">
    <property type="entry name" value="Q_MOTIF"/>
    <property type="match status" value="1"/>
</dbReference>
<feature type="compositionally biased region" description="Acidic residues" evidence="12">
    <location>
        <begin position="141"/>
        <end position="158"/>
    </location>
</feature>
<dbReference type="GO" id="GO:0006865">
    <property type="term" value="P:amino acid transport"/>
    <property type="evidence" value="ECO:0007669"/>
    <property type="project" value="UniProtKB-KW"/>
</dbReference>
<dbReference type="InterPro" id="IPR014014">
    <property type="entry name" value="RNA_helicase_DEAD_Q_motif"/>
</dbReference>
<feature type="region of interest" description="Disordered" evidence="12">
    <location>
        <begin position="815"/>
        <end position="844"/>
    </location>
</feature>
<feature type="region of interest" description="Disordered" evidence="12">
    <location>
        <begin position="1294"/>
        <end position="1330"/>
    </location>
</feature>
<keyword evidence="7" id="KW-0067">ATP-binding</keyword>
<dbReference type="EC" id="3.6.4.13" evidence="2"/>
<dbReference type="GO" id="GO:0005524">
    <property type="term" value="F:ATP binding"/>
    <property type="evidence" value="ECO:0007669"/>
    <property type="project" value="UniProtKB-KW"/>
</dbReference>
<keyword evidence="8" id="KW-0029">Amino-acid transport</keyword>
<comment type="caution">
    <text evidence="17">The sequence shown here is derived from an EMBL/GenBank/DDBJ whole genome shotgun (WGS) entry which is preliminary data.</text>
</comment>
<feature type="transmembrane region" description="Helical" evidence="13">
    <location>
        <begin position="458"/>
        <end position="482"/>
    </location>
</feature>
<organism evidence="17 18">
    <name type="scientific">Raphidocelis subcapitata</name>
    <dbReference type="NCBI Taxonomy" id="307507"/>
    <lineage>
        <taxon>Eukaryota</taxon>
        <taxon>Viridiplantae</taxon>
        <taxon>Chlorophyta</taxon>
        <taxon>core chlorophytes</taxon>
        <taxon>Chlorophyceae</taxon>
        <taxon>CS clade</taxon>
        <taxon>Sphaeropleales</taxon>
        <taxon>Selenastraceae</taxon>
        <taxon>Raphidocelis</taxon>
    </lineage>
</organism>
<feature type="domain" description="DEAD-box RNA helicase Q" evidence="16">
    <location>
        <begin position="851"/>
        <end position="879"/>
    </location>
</feature>
<evidence type="ECO:0000256" key="8">
    <source>
        <dbReference type="ARBA" id="ARBA00022970"/>
    </source>
</evidence>
<dbReference type="InterPro" id="IPR013057">
    <property type="entry name" value="AA_transpt_TM"/>
</dbReference>
<feature type="compositionally biased region" description="Gly residues" evidence="12">
    <location>
        <begin position="206"/>
        <end position="232"/>
    </location>
</feature>
<feature type="transmembrane region" description="Helical" evidence="13">
    <location>
        <begin position="676"/>
        <end position="694"/>
    </location>
</feature>
<evidence type="ECO:0000256" key="5">
    <source>
        <dbReference type="ARBA" id="ARBA00022801"/>
    </source>
</evidence>
<dbReference type="InterPro" id="IPR001650">
    <property type="entry name" value="Helicase_C-like"/>
</dbReference>
<dbReference type="GO" id="GO:0003724">
    <property type="term" value="F:RNA helicase activity"/>
    <property type="evidence" value="ECO:0007669"/>
    <property type="project" value="UniProtKB-EC"/>
</dbReference>
<dbReference type="EMBL" id="BDRX01000091">
    <property type="protein sequence ID" value="GBF97064.1"/>
    <property type="molecule type" value="Genomic_DNA"/>
</dbReference>
<feature type="transmembrane region" description="Helical" evidence="13">
    <location>
        <begin position="578"/>
        <end position="602"/>
    </location>
</feature>
<feature type="transmembrane region" description="Helical" evidence="13">
    <location>
        <begin position="423"/>
        <end position="446"/>
    </location>
</feature>
<keyword evidence="18" id="KW-1185">Reference proteome</keyword>
<dbReference type="Gene3D" id="3.40.50.300">
    <property type="entry name" value="P-loop containing nucleotide triphosphate hydrolases"/>
    <property type="match status" value="2"/>
</dbReference>
<feature type="compositionally biased region" description="Gly residues" evidence="12">
    <location>
        <begin position="739"/>
        <end position="753"/>
    </location>
</feature>
<name>A0A2V0PB25_9CHLO</name>
<evidence type="ECO:0000256" key="10">
    <source>
        <dbReference type="ARBA" id="ARBA00023136"/>
    </source>
</evidence>
<dbReference type="PROSITE" id="PS51192">
    <property type="entry name" value="HELICASE_ATP_BIND_1"/>
    <property type="match status" value="1"/>
</dbReference>
<keyword evidence="4" id="KW-0547">Nucleotide-binding</keyword>
<dbReference type="InterPro" id="IPR044742">
    <property type="entry name" value="DEAD/DEAH_RhlB"/>
</dbReference>
<evidence type="ECO:0000259" key="16">
    <source>
        <dbReference type="PROSITE" id="PS51195"/>
    </source>
</evidence>
<dbReference type="PROSITE" id="PS51194">
    <property type="entry name" value="HELICASE_CTER"/>
    <property type="match status" value="1"/>
</dbReference>
<evidence type="ECO:0000256" key="12">
    <source>
        <dbReference type="SAM" id="MobiDB-lite"/>
    </source>
</evidence>
<evidence type="ECO:0000256" key="4">
    <source>
        <dbReference type="ARBA" id="ARBA00022741"/>
    </source>
</evidence>
<evidence type="ECO:0000256" key="13">
    <source>
        <dbReference type="SAM" id="Phobius"/>
    </source>
</evidence>
<feature type="compositionally biased region" description="Gly residues" evidence="12">
    <location>
        <begin position="818"/>
        <end position="841"/>
    </location>
</feature>
<keyword evidence="8" id="KW-0813">Transport</keyword>
<evidence type="ECO:0000259" key="15">
    <source>
        <dbReference type="PROSITE" id="PS51194"/>
    </source>
</evidence>
<dbReference type="CDD" id="cd00268">
    <property type="entry name" value="DEADc"/>
    <property type="match status" value="1"/>
</dbReference>